<accession>A0A918TJI5</accession>
<sequence length="177" mass="19583">MDTLAATARGQEGPAPQVWVELPDGQTVTAEFLARIQQPSGEWWCELRLTVWAELHLQGGKVAPEPCEVLFKAPARLVTPIDGTDYSAVPTRRPGPPIHDRLAAEFTGRWSLQPMPTPPGQKPRRILHYENCWLGDQEPTLTLDQARRALVEGAEPCEGCGAERLNELRFPPGQTTT</sequence>
<dbReference type="Proteomes" id="UP000646244">
    <property type="component" value="Unassembled WGS sequence"/>
</dbReference>
<evidence type="ECO:0000313" key="1">
    <source>
        <dbReference type="EMBL" id="GHC44835.1"/>
    </source>
</evidence>
<dbReference type="EMBL" id="BMVB01000005">
    <property type="protein sequence ID" value="GHC44835.1"/>
    <property type="molecule type" value="Genomic_DNA"/>
</dbReference>
<evidence type="ECO:0000313" key="2">
    <source>
        <dbReference type="Proteomes" id="UP000646244"/>
    </source>
</evidence>
<organism evidence="1 2">
    <name type="scientific">Streptomyces cinnamoneus</name>
    <name type="common">Streptoverticillium cinnamoneum</name>
    <dbReference type="NCBI Taxonomy" id="53446"/>
    <lineage>
        <taxon>Bacteria</taxon>
        <taxon>Bacillati</taxon>
        <taxon>Actinomycetota</taxon>
        <taxon>Actinomycetes</taxon>
        <taxon>Kitasatosporales</taxon>
        <taxon>Streptomycetaceae</taxon>
        <taxon>Streptomyces</taxon>
        <taxon>Streptomyces cinnamoneus group</taxon>
    </lineage>
</organism>
<gene>
    <name evidence="1" type="ORF">GCM10010507_19920</name>
</gene>
<dbReference type="InterPro" id="IPR046200">
    <property type="entry name" value="DUF6233"/>
</dbReference>
<reference evidence="1" key="2">
    <citation type="submission" date="2020-09" db="EMBL/GenBank/DDBJ databases">
        <authorList>
            <person name="Sun Q."/>
            <person name="Ohkuma M."/>
        </authorList>
    </citation>
    <scope>NUCLEOTIDE SEQUENCE</scope>
    <source>
        <strain evidence="1">JCM 4633</strain>
    </source>
</reference>
<reference evidence="1" key="1">
    <citation type="journal article" date="2014" name="Int. J. Syst. Evol. Microbiol.">
        <title>Complete genome sequence of Corynebacterium casei LMG S-19264T (=DSM 44701T), isolated from a smear-ripened cheese.</title>
        <authorList>
            <consortium name="US DOE Joint Genome Institute (JGI-PGF)"/>
            <person name="Walter F."/>
            <person name="Albersmeier A."/>
            <person name="Kalinowski J."/>
            <person name="Ruckert C."/>
        </authorList>
    </citation>
    <scope>NUCLEOTIDE SEQUENCE</scope>
    <source>
        <strain evidence="1">JCM 4633</strain>
    </source>
</reference>
<comment type="caution">
    <text evidence="1">The sequence shown here is derived from an EMBL/GenBank/DDBJ whole genome shotgun (WGS) entry which is preliminary data.</text>
</comment>
<protein>
    <submittedName>
        <fullName evidence="1">Uncharacterized protein</fullName>
    </submittedName>
</protein>
<dbReference type="AlphaFoldDB" id="A0A918TJI5"/>
<dbReference type="Pfam" id="PF19746">
    <property type="entry name" value="DUF6233"/>
    <property type="match status" value="1"/>
</dbReference>
<proteinExistence type="predicted"/>
<dbReference type="RefSeq" id="WP_190109321.1">
    <property type="nucleotide sequence ID" value="NZ_BMVB01000005.1"/>
</dbReference>
<name>A0A918TJI5_STRCJ</name>